<keyword evidence="2" id="KW-1185">Reference proteome</keyword>
<dbReference type="AlphaFoldDB" id="A0A7I9ZMJ3"/>
<dbReference type="EMBL" id="BLLB01000002">
    <property type="protein sequence ID" value="GFH02083.1"/>
    <property type="molecule type" value="Genomic_DNA"/>
</dbReference>
<dbReference type="Proteomes" id="UP000465304">
    <property type="component" value="Unassembled WGS sequence"/>
</dbReference>
<evidence type="ECO:0000313" key="1">
    <source>
        <dbReference type="EMBL" id="GFH02083.1"/>
    </source>
</evidence>
<sequence>MQRMQTCSDINAEHQPDDVERAMIEFVRRWHSYGGGPACTIFVEFGITERDFFSRTLALLKTDYTAARLSSATIALMQNVCLWRLDAR</sequence>
<protein>
    <recommendedName>
        <fullName evidence="3">DUF3263 domain-containing protein</fullName>
    </recommendedName>
</protein>
<dbReference type="RefSeq" id="WP_264063386.1">
    <property type="nucleotide sequence ID" value="NZ_JACKSE010000209.1"/>
</dbReference>
<comment type="caution">
    <text evidence="1">The sequence shown here is derived from an EMBL/GenBank/DDBJ whole genome shotgun (WGS) entry which is preliminary data.</text>
</comment>
<proteinExistence type="predicted"/>
<reference evidence="1 2" key="1">
    <citation type="journal article" date="2019" name="Emerg. Microbes Infect.">
        <title>Comprehensive subspecies identification of 175 nontuberculous mycobacteria species based on 7547 genomic profiles.</title>
        <authorList>
            <person name="Matsumoto Y."/>
            <person name="Kinjo T."/>
            <person name="Motooka D."/>
            <person name="Nabeya D."/>
            <person name="Jung N."/>
            <person name="Uechi K."/>
            <person name="Horii T."/>
            <person name="Iida T."/>
            <person name="Fujita J."/>
            <person name="Nakamura S."/>
        </authorList>
    </citation>
    <scope>NUCLEOTIDE SEQUENCE [LARGE SCALE GENOMIC DNA]</scope>
    <source>
        <strain evidence="1 2">JCM 30996</strain>
    </source>
</reference>
<evidence type="ECO:0008006" key="3">
    <source>
        <dbReference type="Google" id="ProtNLM"/>
    </source>
</evidence>
<gene>
    <name evidence="1" type="ORF">MHIP_25660</name>
</gene>
<evidence type="ECO:0000313" key="2">
    <source>
        <dbReference type="Proteomes" id="UP000465304"/>
    </source>
</evidence>
<accession>A0A7I9ZMJ3</accession>
<organism evidence="1 2">
    <name type="scientific">Mycolicibacterium hippocampi</name>
    <dbReference type="NCBI Taxonomy" id="659824"/>
    <lineage>
        <taxon>Bacteria</taxon>
        <taxon>Bacillati</taxon>
        <taxon>Actinomycetota</taxon>
        <taxon>Actinomycetes</taxon>
        <taxon>Mycobacteriales</taxon>
        <taxon>Mycobacteriaceae</taxon>
        <taxon>Mycolicibacterium</taxon>
    </lineage>
</organism>
<name>A0A7I9ZMJ3_9MYCO</name>